<evidence type="ECO:0000313" key="11">
    <source>
        <dbReference type="Proteomes" id="UP000552045"/>
    </source>
</evidence>
<dbReference type="SUPFAM" id="SSF103473">
    <property type="entry name" value="MFS general substrate transporter"/>
    <property type="match status" value="1"/>
</dbReference>
<evidence type="ECO:0000256" key="8">
    <source>
        <dbReference type="ARBA" id="ARBA00023136"/>
    </source>
</evidence>
<dbReference type="PANTHER" id="PTHR11328:SF36">
    <property type="entry name" value="MELIBIOSE PERMEASE"/>
    <property type="match status" value="1"/>
</dbReference>
<evidence type="ECO:0000256" key="9">
    <source>
        <dbReference type="SAM" id="Phobius"/>
    </source>
</evidence>
<dbReference type="PANTHER" id="PTHR11328">
    <property type="entry name" value="MAJOR FACILITATOR SUPERFAMILY DOMAIN-CONTAINING PROTEIN"/>
    <property type="match status" value="1"/>
</dbReference>
<organism evidence="10 11">
    <name type="scientific">Microbacterium pseudoresistens</name>
    <dbReference type="NCBI Taxonomy" id="640634"/>
    <lineage>
        <taxon>Bacteria</taxon>
        <taxon>Bacillati</taxon>
        <taxon>Actinomycetota</taxon>
        <taxon>Actinomycetes</taxon>
        <taxon>Micrococcales</taxon>
        <taxon>Microbacteriaceae</taxon>
        <taxon>Microbacterium</taxon>
    </lineage>
</organism>
<keyword evidence="8 9" id="KW-0472">Membrane</keyword>
<name>A0A7Y9ET14_9MICO</name>
<feature type="transmembrane region" description="Helical" evidence="9">
    <location>
        <begin position="109"/>
        <end position="127"/>
    </location>
</feature>
<evidence type="ECO:0000256" key="7">
    <source>
        <dbReference type="ARBA" id="ARBA00022989"/>
    </source>
</evidence>
<evidence type="ECO:0000256" key="5">
    <source>
        <dbReference type="ARBA" id="ARBA00022692"/>
    </source>
</evidence>
<feature type="transmembrane region" description="Helical" evidence="9">
    <location>
        <begin position="83"/>
        <end position="103"/>
    </location>
</feature>
<comment type="subcellular location">
    <subcellularLocation>
        <location evidence="1">Cell membrane</location>
        <topology evidence="1">Multi-pass membrane protein</topology>
    </subcellularLocation>
</comment>
<evidence type="ECO:0000256" key="6">
    <source>
        <dbReference type="ARBA" id="ARBA00022847"/>
    </source>
</evidence>
<feature type="transmembrane region" description="Helical" evidence="9">
    <location>
        <begin position="43"/>
        <end position="62"/>
    </location>
</feature>
<dbReference type="InterPro" id="IPR036259">
    <property type="entry name" value="MFS_trans_sf"/>
</dbReference>
<accession>A0A7Y9ET14</accession>
<feature type="transmembrane region" description="Helical" evidence="9">
    <location>
        <begin position="326"/>
        <end position="355"/>
    </location>
</feature>
<gene>
    <name evidence="10" type="ORF">BKA02_000483</name>
</gene>
<dbReference type="InterPro" id="IPR018043">
    <property type="entry name" value="Na/Gal_symport_CS"/>
</dbReference>
<dbReference type="GO" id="GO:0015293">
    <property type="term" value="F:symporter activity"/>
    <property type="evidence" value="ECO:0007669"/>
    <property type="project" value="UniProtKB-KW"/>
</dbReference>
<feature type="transmembrane region" description="Helical" evidence="9">
    <location>
        <begin position="418"/>
        <end position="437"/>
    </location>
</feature>
<feature type="transmembrane region" description="Helical" evidence="9">
    <location>
        <begin position="238"/>
        <end position="263"/>
    </location>
</feature>
<feature type="transmembrane region" description="Helical" evidence="9">
    <location>
        <begin position="186"/>
        <end position="210"/>
    </location>
</feature>
<dbReference type="CDD" id="cd17332">
    <property type="entry name" value="MFS_MelB_like"/>
    <property type="match status" value="1"/>
</dbReference>
<evidence type="ECO:0000256" key="2">
    <source>
        <dbReference type="ARBA" id="ARBA00022448"/>
    </source>
</evidence>
<dbReference type="Gene3D" id="1.20.1250.20">
    <property type="entry name" value="MFS general substrate transporter like domains"/>
    <property type="match status" value="1"/>
</dbReference>
<dbReference type="AlphaFoldDB" id="A0A7Y9ET14"/>
<dbReference type="GO" id="GO:0006814">
    <property type="term" value="P:sodium ion transport"/>
    <property type="evidence" value="ECO:0007669"/>
    <property type="project" value="InterPro"/>
</dbReference>
<protein>
    <submittedName>
        <fullName evidence="10">Melibiose permease/lactose/raffinose/galactose permease</fullName>
    </submittedName>
</protein>
<dbReference type="EMBL" id="JACCBH010000001">
    <property type="protein sequence ID" value="NYD53428.1"/>
    <property type="molecule type" value="Genomic_DNA"/>
</dbReference>
<feature type="transmembrane region" description="Helical" evidence="9">
    <location>
        <begin position="157"/>
        <end position="180"/>
    </location>
</feature>
<comment type="caution">
    <text evidence="10">The sequence shown here is derived from an EMBL/GenBank/DDBJ whole genome shotgun (WGS) entry which is preliminary data.</text>
</comment>
<proteinExistence type="predicted"/>
<dbReference type="PROSITE" id="PS00872">
    <property type="entry name" value="NA_GALACTOSIDE_SYMP"/>
    <property type="match status" value="1"/>
</dbReference>
<dbReference type="Pfam" id="PF13347">
    <property type="entry name" value="MFS_2"/>
    <property type="match status" value="1"/>
</dbReference>
<feature type="transmembrane region" description="Helical" evidence="9">
    <location>
        <begin position="275"/>
        <end position="295"/>
    </location>
</feature>
<feature type="transmembrane region" description="Helical" evidence="9">
    <location>
        <begin position="376"/>
        <end position="398"/>
    </location>
</feature>
<keyword evidence="2" id="KW-0813">Transport</keyword>
<dbReference type="Proteomes" id="UP000552045">
    <property type="component" value="Unassembled WGS sequence"/>
</dbReference>
<keyword evidence="11" id="KW-1185">Reference proteome</keyword>
<feature type="transmembrane region" description="Helical" evidence="9">
    <location>
        <begin position="302"/>
        <end position="320"/>
    </location>
</feature>
<keyword evidence="5 9" id="KW-0812">Transmembrane</keyword>
<sequence length="468" mass="51062">MTAPGPHVRRTRYGYGIGTLGRDLSYTLVSMYLIFYLSDVLEVSAGVLAAVTVVLVIARVFDAVNDPFMGLIVDNTRSRWGRFRPWIVVGAVLSCLFLVLMFTDFGLDDAAFVVVFTVVYVAWEISYTMNDLGYWSMLPALTQDQDERERIGAFARICANIGVFSMVVAIVPVSNALAAVTGDLRSAYTVIALAAAVLMLVFQTVMVLLVREDPTIPVPSGATKLRELFRIIVRNDQLLVAGVAMLLFMSAFSITTGLGLFYFKYVFGDEGVYSVFAVVLGVAQIAALACFPLLSRLASRRTLFTASVACVALGYVLFSFTPPGALAMIVIAGLLIFSAQAAIQLLMLMFIADTVEYGHWKLGSRNDSITLSLQPFVYKMAAAVSNGVIGWTVIASGMQEATGAADMSPEGTTLIRGSMFWLPLILIVLSYLVYRIWYRLDAARYARIVEELRLRAHDVAPREGAIGG</sequence>
<keyword evidence="4" id="KW-0762">Sugar transport</keyword>
<evidence type="ECO:0000256" key="1">
    <source>
        <dbReference type="ARBA" id="ARBA00004651"/>
    </source>
</evidence>
<dbReference type="NCBIfam" id="TIGR00792">
    <property type="entry name" value="gph"/>
    <property type="match status" value="1"/>
</dbReference>
<evidence type="ECO:0000256" key="4">
    <source>
        <dbReference type="ARBA" id="ARBA00022597"/>
    </source>
</evidence>
<keyword evidence="7 9" id="KW-1133">Transmembrane helix</keyword>
<keyword evidence="6" id="KW-0769">Symport</keyword>
<evidence type="ECO:0000313" key="10">
    <source>
        <dbReference type="EMBL" id="NYD53428.1"/>
    </source>
</evidence>
<dbReference type="InterPro" id="IPR001927">
    <property type="entry name" value="Na/Gal_symport"/>
</dbReference>
<dbReference type="GO" id="GO:0008643">
    <property type="term" value="P:carbohydrate transport"/>
    <property type="evidence" value="ECO:0007669"/>
    <property type="project" value="InterPro"/>
</dbReference>
<dbReference type="RefSeq" id="WP_218844419.1">
    <property type="nucleotide sequence ID" value="NZ_BAABLC010000005.1"/>
</dbReference>
<feature type="transmembrane region" description="Helical" evidence="9">
    <location>
        <begin position="20"/>
        <end position="37"/>
    </location>
</feature>
<keyword evidence="3" id="KW-1003">Cell membrane</keyword>
<evidence type="ECO:0000256" key="3">
    <source>
        <dbReference type="ARBA" id="ARBA00022475"/>
    </source>
</evidence>
<dbReference type="GO" id="GO:0005886">
    <property type="term" value="C:plasma membrane"/>
    <property type="evidence" value="ECO:0007669"/>
    <property type="project" value="UniProtKB-SubCell"/>
</dbReference>
<dbReference type="InterPro" id="IPR039672">
    <property type="entry name" value="MFS_2"/>
</dbReference>
<reference evidence="10 11" key="1">
    <citation type="submission" date="2020-07" db="EMBL/GenBank/DDBJ databases">
        <title>Sequencing the genomes of 1000 actinobacteria strains.</title>
        <authorList>
            <person name="Klenk H.-P."/>
        </authorList>
    </citation>
    <scope>NUCLEOTIDE SEQUENCE [LARGE SCALE GENOMIC DNA]</scope>
    <source>
        <strain evidence="10 11">DSM 22185</strain>
    </source>
</reference>